<name>A0A2Z2KDT5_9BACL</name>
<dbReference type="KEGG" id="pdh:B9T62_15160"/>
<organism evidence="1 2">
    <name type="scientific">Paenibacillus donghaensis</name>
    <dbReference type="NCBI Taxonomy" id="414771"/>
    <lineage>
        <taxon>Bacteria</taxon>
        <taxon>Bacillati</taxon>
        <taxon>Bacillota</taxon>
        <taxon>Bacilli</taxon>
        <taxon>Bacillales</taxon>
        <taxon>Paenibacillaceae</taxon>
        <taxon>Paenibacillus</taxon>
    </lineage>
</organism>
<keyword evidence="2" id="KW-1185">Reference proteome</keyword>
<dbReference type="Proteomes" id="UP000249890">
    <property type="component" value="Chromosome"/>
</dbReference>
<reference evidence="1 2" key="1">
    <citation type="submission" date="2017-06" db="EMBL/GenBank/DDBJ databases">
        <title>Complete genome sequence of Paenibacillus donghaensis KCTC 13049T isolated from East Sea sediment, South Korea.</title>
        <authorList>
            <person name="Jung B.K."/>
            <person name="Hong S.-J."/>
            <person name="Shin J.-H."/>
        </authorList>
    </citation>
    <scope>NUCLEOTIDE SEQUENCE [LARGE SCALE GENOMIC DNA]</scope>
    <source>
        <strain evidence="1 2">KCTC 13049</strain>
    </source>
</reference>
<evidence type="ECO:0000313" key="1">
    <source>
        <dbReference type="EMBL" id="ASA21995.1"/>
    </source>
</evidence>
<accession>A0A2Z2KDT5</accession>
<dbReference type="RefSeq" id="WP_087916000.1">
    <property type="nucleotide sequence ID" value="NZ_CP021780.1"/>
</dbReference>
<dbReference type="OrthoDB" id="2657773at2"/>
<dbReference type="AlphaFoldDB" id="A0A2Z2KDT5"/>
<proteinExistence type="predicted"/>
<sequence length="78" mass="8800">MQVIQSITVASLPAFIFTVGGEHNDKAIIEIKQVGEEYPNHVHSEFWVLDEDGQLIVSIENAPVIVEYRQIAVHDNEK</sequence>
<protein>
    <submittedName>
        <fullName evidence="1">Uncharacterized protein</fullName>
    </submittedName>
</protein>
<dbReference type="EMBL" id="CP021780">
    <property type="protein sequence ID" value="ASA21995.1"/>
    <property type="molecule type" value="Genomic_DNA"/>
</dbReference>
<evidence type="ECO:0000313" key="2">
    <source>
        <dbReference type="Proteomes" id="UP000249890"/>
    </source>
</evidence>
<gene>
    <name evidence="1" type="ORF">B9T62_15160</name>
</gene>